<organism evidence="1 2">
    <name type="scientific">Monoraphidium neglectum</name>
    <dbReference type="NCBI Taxonomy" id="145388"/>
    <lineage>
        <taxon>Eukaryota</taxon>
        <taxon>Viridiplantae</taxon>
        <taxon>Chlorophyta</taxon>
        <taxon>core chlorophytes</taxon>
        <taxon>Chlorophyceae</taxon>
        <taxon>CS clade</taxon>
        <taxon>Sphaeropleales</taxon>
        <taxon>Selenastraceae</taxon>
        <taxon>Monoraphidium</taxon>
    </lineage>
</organism>
<dbReference type="EMBL" id="KK100344">
    <property type="protein sequence ID" value="KIZ06672.1"/>
    <property type="molecule type" value="Genomic_DNA"/>
</dbReference>
<evidence type="ECO:0000313" key="2">
    <source>
        <dbReference type="Proteomes" id="UP000054498"/>
    </source>
</evidence>
<sequence length="351" mass="37564">MERRAAEGAAALSRSASRARRRTLLDAIAADEPTLFLRLLDGSSVPAHRELLQFVSSCVKGLPPGDSWDLSGVLVEGEPVSRDVVVAWVEVVYNASPTSYADDGAELAPDDAGRGVPAAALLLFADAVGSSGRVVRACYERCRGQFDALRVKLGSEQLQLSLDGRGYCCLPSGDLIECTVSRDEVIRQLPMPQEAAFKVIRPQVAAQLEPMLHLAYRLGLDELRAKLHAFILANTMFRSSLLTRPLLTSAVFSERVMAAVDRRALRDAWVDSIVYGAGDVARDGGLFEVSSISAGGVVAADVALRRPFMGSPAGTRVKLDVDLRTGQMCRDDGEVCMVGADVCKLVVGGAF</sequence>
<protein>
    <submittedName>
        <fullName evidence="1">Uncharacterized protein</fullName>
    </submittedName>
</protein>
<dbReference type="RefSeq" id="XP_013905691.1">
    <property type="nucleotide sequence ID" value="XM_014050237.1"/>
</dbReference>
<dbReference type="AlphaFoldDB" id="A0A0D2N2R8"/>
<dbReference type="KEGG" id="mng:MNEG_1286"/>
<dbReference type="GeneID" id="25730264"/>
<reference evidence="1 2" key="1">
    <citation type="journal article" date="2013" name="BMC Genomics">
        <title>Reconstruction of the lipid metabolism for the microalga Monoraphidium neglectum from its genome sequence reveals characteristics suitable for biofuel production.</title>
        <authorList>
            <person name="Bogen C."/>
            <person name="Al-Dilaimi A."/>
            <person name="Albersmeier A."/>
            <person name="Wichmann J."/>
            <person name="Grundmann M."/>
            <person name="Rupp O."/>
            <person name="Lauersen K.J."/>
            <person name="Blifernez-Klassen O."/>
            <person name="Kalinowski J."/>
            <person name="Goesmann A."/>
            <person name="Mussgnug J.H."/>
            <person name="Kruse O."/>
        </authorList>
    </citation>
    <scope>NUCLEOTIDE SEQUENCE [LARGE SCALE GENOMIC DNA]</scope>
    <source>
        <strain evidence="1 2">SAG 48.87</strain>
    </source>
</reference>
<proteinExistence type="predicted"/>
<accession>A0A0D2N2R8</accession>
<keyword evidence="2" id="KW-1185">Reference proteome</keyword>
<dbReference type="OrthoDB" id="10368147at2759"/>
<gene>
    <name evidence="1" type="ORF">MNEG_1286</name>
</gene>
<evidence type="ECO:0000313" key="1">
    <source>
        <dbReference type="EMBL" id="KIZ06672.1"/>
    </source>
</evidence>
<name>A0A0D2N2R8_9CHLO</name>
<dbReference type="Proteomes" id="UP000054498">
    <property type="component" value="Unassembled WGS sequence"/>
</dbReference>